<comment type="pathway">
    <text evidence="2 13">tRNA modification; tRNA-queuosine biosynthesis.</text>
</comment>
<evidence type="ECO:0000256" key="13">
    <source>
        <dbReference type="HAMAP-Rule" id="MF_00113"/>
    </source>
</evidence>
<comment type="subunit">
    <text evidence="3 13">Monomer.</text>
</comment>
<keyword evidence="6 13" id="KW-0949">S-adenosyl-L-methionine</keyword>
<dbReference type="Pfam" id="PF02547">
    <property type="entry name" value="Queuosine_synth"/>
    <property type="match status" value="1"/>
</dbReference>
<dbReference type="NCBIfam" id="TIGR00113">
    <property type="entry name" value="queA"/>
    <property type="match status" value="1"/>
</dbReference>
<keyword evidence="4 13" id="KW-0963">Cytoplasm</keyword>
<organism evidence="14 15">
    <name type="scientific">candidate division WOR-3 bacterium 4484_18</name>
    <dbReference type="NCBI Taxonomy" id="2020626"/>
    <lineage>
        <taxon>Bacteria</taxon>
        <taxon>Bacteria division WOR-3</taxon>
    </lineage>
</organism>
<dbReference type="PANTHER" id="PTHR30307:SF0">
    <property type="entry name" value="S-ADENOSYLMETHIONINE:TRNA RIBOSYLTRANSFERASE-ISOMERASE"/>
    <property type="match status" value="1"/>
</dbReference>
<dbReference type="HAMAP" id="MF_00113">
    <property type="entry name" value="QueA"/>
    <property type="match status" value="1"/>
</dbReference>
<comment type="catalytic activity">
    <reaction evidence="8 13">
        <text>7-aminomethyl-7-carbaguanosine(34) in tRNA + S-adenosyl-L-methionine = epoxyqueuosine(34) in tRNA + adenine + L-methionine + 2 H(+)</text>
        <dbReference type="Rhea" id="RHEA:32155"/>
        <dbReference type="Rhea" id="RHEA-COMP:10342"/>
        <dbReference type="Rhea" id="RHEA-COMP:18582"/>
        <dbReference type="ChEBI" id="CHEBI:15378"/>
        <dbReference type="ChEBI" id="CHEBI:16708"/>
        <dbReference type="ChEBI" id="CHEBI:57844"/>
        <dbReference type="ChEBI" id="CHEBI:59789"/>
        <dbReference type="ChEBI" id="CHEBI:82833"/>
        <dbReference type="ChEBI" id="CHEBI:194443"/>
        <dbReference type="EC" id="2.4.99.17"/>
    </reaction>
</comment>
<name>A0A257LW42_UNCW3</name>
<evidence type="ECO:0000256" key="9">
    <source>
        <dbReference type="ARBA" id="ARBA00061210"/>
    </source>
</evidence>
<dbReference type="InterPro" id="IPR042119">
    <property type="entry name" value="QueA_dom2"/>
</dbReference>
<dbReference type="GO" id="GO:0005737">
    <property type="term" value="C:cytoplasm"/>
    <property type="evidence" value="ECO:0007669"/>
    <property type="project" value="UniProtKB-SubCell"/>
</dbReference>
<dbReference type="NCBIfam" id="NF001140">
    <property type="entry name" value="PRK00147.1"/>
    <property type="match status" value="1"/>
</dbReference>
<evidence type="ECO:0000256" key="2">
    <source>
        <dbReference type="ARBA" id="ARBA00004691"/>
    </source>
</evidence>
<comment type="similarity">
    <text evidence="9 13">Belongs to the QueA family.</text>
</comment>
<sequence length="335" mass="38187">MTSINIEDYDYELPRELIAQYPATERTESRLMVVNRQTGTILHRKFTDIVKLLPSQGVLVLNETKVIPARLLCRKDTGGKVELLIVRKIDTHTADVLIKPKRGMDKGRKLTISEITAEVIDRQTVRFSVPVDDVIQSYGQIPLPPYIKRDPNKYDYERYQTIYARVPGSIAAPTAGLHFTEGLLQKIEHKGIKIAKILLHVGIGTFTPIRTSEVENHRMHEEYFEISPPAADFINTYKPVIAVGTTTVRALESAAKKVDNKWLVIPQKGYTDLFIYPGYNFKLVDMLVTNFHLPRTTLLLLVCAFAGRDLIMKAYKEAVKNRYRFYSYGDAMLIV</sequence>
<evidence type="ECO:0000256" key="1">
    <source>
        <dbReference type="ARBA" id="ARBA00004496"/>
    </source>
</evidence>
<dbReference type="PANTHER" id="PTHR30307">
    <property type="entry name" value="S-ADENOSYLMETHIONINE:TRNA RIBOSYLTRANSFERASE-ISOMERASE"/>
    <property type="match status" value="1"/>
</dbReference>
<proteinExistence type="inferred from homology"/>
<evidence type="ECO:0000256" key="3">
    <source>
        <dbReference type="ARBA" id="ARBA00011245"/>
    </source>
</evidence>
<dbReference type="Gene3D" id="2.40.10.240">
    <property type="entry name" value="QueA-like"/>
    <property type="match status" value="1"/>
</dbReference>
<comment type="subcellular location">
    <subcellularLocation>
        <location evidence="1 13">Cytoplasm</location>
    </subcellularLocation>
</comment>
<reference evidence="15" key="1">
    <citation type="submission" date="2017-07" db="EMBL/GenBank/DDBJ databases">
        <title>Novel pathways for hydrocarbon cycling and metabolic interdependencies in hydrothermal sediment communities.</title>
        <authorList>
            <person name="Dombrowski N."/>
            <person name="Seitz K."/>
            <person name="Teske A."/>
            <person name="Baker B."/>
        </authorList>
    </citation>
    <scope>NUCLEOTIDE SEQUENCE [LARGE SCALE GENOMIC DNA]</scope>
</reference>
<evidence type="ECO:0000256" key="11">
    <source>
        <dbReference type="ARBA" id="ARBA00069325"/>
    </source>
</evidence>
<dbReference type="SUPFAM" id="SSF111337">
    <property type="entry name" value="QueA-like"/>
    <property type="match status" value="1"/>
</dbReference>
<evidence type="ECO:0000313" key="15">
    <source>
        <dbReference type="Proteomes" id="UP000216312"/>
    </source>
</evidence>
<dbReference type="EMBL" id="NMUJ01000018">
    <property type="protein sequence ID" value="OYV03176.1"/>
    <property type="molecule type" value="Genomic_DNA"/>
</dbReference>
<evidence type="ECO:0000256" key="4">
    <source>
        <dbReference type="ARBA" id="ARBA00022490"/>
    </source>
</evidence>
<evidence type="ECO:0000313" key="14">
    <source>
        <dbReference type="EMBL" id="OYV03176.1"/>
    </source>
</evidence>
<evidence type="ECO:0000256" key="6">
    <source>
        <dbReference type="ARBA" id="ARBA00022691"/>
    </source>
</evidence>
<comment type="function">
    <text evidence="13">Transfers and isomerizes the ribose moiety from AdoMet to the 7-aminomethyl group of 7-deazaguanine (preQ1-tRNA) to give epoxyqueuosine (oQ-tRNA).</text>
</comment>
<keyword evidence="7 13" id="KW-0671">Queuosine biosynthesis</keyword>
<evidence type="ECO:0000256" key="8">
    <source>
        <dbReference type="ARBA" id="ARBA00052751"/>
    </source>
</evidence>
<keyword evidence="5 13" id="KW-0808">Transferase</keyword>
<dbReference type="UniPathway" id="UPA00392"/>
<dbReference type="AlphaFoldDB" id="A0A257LW42"/>
<evidence type="ECO:0000256" key="7">
    <source>
        <dbReference type="ARBA" id="ARBA00022785"/>
    </source>
</evidence>
<comment type="caution">
    <text evidence="14">The sequence shown here is derived from an EMBL/GenBank/DDBJ whole genome shotgun (WGS) entry which is preliminary data.</text>
</comment>
<evidence type="ECO:0000256" key="10">
    <source>
        <dbReference type="ARBA" id="ARBA00066503"/>
    </source>
</evidence>
<dbReference type="EC" id="2.4.99.17" evidence="10 13"/>
<keyword evidence="14" id="KW-0413">Isomerase</keyword>
<dbReference type="InterPro" id="IPR042118">
    <property type="entry name" value="QueA_dom1"/>
</dbReference>
<dbReference type="Proteomes" id="UP000216312">
    <property type="component" value="Unassembled WGS sequence"/>
</dbReference>
<dbReference type="InterPro" id="IPR036100">
    <property type="entry name" value="QueA_sf"/>
</dbReference>
<evidence type="ECO:0000256" key="5">
    <source>
        <dbReference type="ARBA" id="ARBA00022679"/>
    </source>
</evidence>
<dbReference type="GO" id="GO:0051075">
    <property type="term" value="F:S-adenosylmethionine:tRNA ribosyltransferase-isomerase activity"/>
    <property type="evidence" value="ECO:0007669"/>
    <property type="project" value="UniProtKB-EC"/>
</dbReference>
<accession>A0A257LW42</accession>
<dbReference type="GO" id="GO:0008616">
    <property type="term" value="P:tRNA queuosine(34) biosynthetic process"/>
    <property type="evidence" value="ECO:0007669"/>
    <property type="project" value="UniProtKB-UniRule"/>
</dbReference>
<evidence type="ECO:0000256" key="12">
    <source>
        <dbReference type="ARBA" id="ARBA00076160"/>
    </source>
</evidence>
<protein>
    <recommendedName>
        <fullName evidence="11 13">S-adenosylmethionine:tRNA ribosyltransferase-isomerase</fullName>
        <ecNumber evidence="10 13">2.4.99.17</ecNumber>
    </recommendedName>
    <alternativeName>
        <fullName evidence="12 13">Queuosine biosynthesis protein QueA</fullName>
    </alternativeName>
</protein>
<gene>
    <name evidence="13" type="primary">queA</name>
    <name evidence="14" type="ORF">CGW93_02155</name>
</gene>
<dbReference type="Gene3D" id="3.40.1780.10">
    <property type="entry name" value="QueA-like"/>
    <property type="match status" value="1"/>
</dbReference>
<dbReference type="FunFam" id="3.40.1780.10:FF:000001">
    <property type="entry name" value="S-adenosylmethionine:tRNA ribosyltransferase-isomerase"/>
    <property type="match status" value="1"/>
</dbReference>
<dbReference type="InterPro" id="IPR003699">
    <property type="entry name" value="QueA"/>
</dbReference>